<gene>
    <name evidence="1" type="ORF">PVK06_033994</name>
</gene>
<organism evidence="1 2">
    <name type="scientific">Gossypium arboreum</name>
    <name type="common">Tree cotton</name>
    <name type="synonym">Gossypium nanking</name>
    <dbReference type="NCBI Taxonomy" id="29729"/>
    <lineage>
        <taxon>Eukaryota</taxon>
        <taxon>Viridiplantae</taxon>
        <taxon>Streptophyta</taxon>
        <taxon>Embryophyta</taxon>
        <taxon>Tracheophyta</taxon>
        <taxon>Spermatophyta</taxon>
        <taxon>Magnoliopsida</taxon>
        <taxon>eudicotyledons</taxon>
        <taxon>Gunneridae</taxon>
        <taxon>Pentapetalae</taxon>
        <taxon>rosids</taxon>
        <taxon>malvids</taxon>
        <taxon>Malvales</taxon>
        <taxon>Malvaceae</taxon>
        <taxon>Malvoideae</taxon>
        <taxon>Gossypium</taxon>
    </lineage>
</organism>
<dbReference type="Proteomes" id="UP001358586">
    <property type="component" value="Chromosome 10"/>
</dbReference>
<name>A0ABR0NCX6_GOSAR</name>
<accession>A0ABR0NCX6</accession>
<protein>
    <submittedName>
        <fullName evidence="1">Uncharacterized protein</fullName>
    </submittedName>
</protein>
<sequence length="94" mass="10850">MEADIAKLNLDDEEDTQIPTHNLSHGAISEGLARKLGDFIRQFIQCDAALISKGERRYQRFRIKVDVRLALKRKKKLSLRQGKEGYAYIQYEGL</sequence>
<keyword evidence="2" id="KW-1185">Reference proteome</keyword>
<evidence type="ECO:0000313" key="1">
    <source>
        <dbReference type="EMBL" id="KAK5792868.1"/>
    </source>
</evidence>
<proteinExistence type="predicted"/>
<evidence type="ECO:0000313" key="2">
    <source>
        <dbReference type="Proteomes" id="UP001358586"/>
    </source>
</evidence>
<reference evidence="1 2" key="1">
    <citation type="submission" date="2023-03" db="EMBL/GenBank/DDBJ databases">
        <title>WGS of Gossypium arboreum.</title>
        <authorList>
            <person name="Yu D."/>
        </authorList>
    </citation>
    <scope>NUCLEOTIDE SEQUENCE [LARGE SCALE GENOMIC DNA]</scope>
    <source>
        <tissue evidence="1">Leaf</tissue>
    </source>
</reference>
<comment type="caution">
    <text evidence="1">The sequence shown here is derived from an EMBL/GenBank/DDBJ whole genome shotgun (WGS) entry which is preliminary data.</text>
</comment>
<dbReference type="EMBL" id="JARKNE010000010">
    <property type="protein sequence ID" value="KAK5792868.1"/>
    <property type="molecule type" value="Genomic_DNA"/>
</dbReference>